<dbReference type="PANTHER" id="PTHR21646">
    <property type="entry name" value="UBIQUITIN CARBOXYL-TERMINAL HYDROLASE"/>
    <property type="match status" value="1"/>
</dbReference>
<sequence length="139" mass="15250">MKSPSTPTGSAASADITDSAEEQRSHSGSVLAAARSEGSQTESPTYRIYAISCHTGVLGGGHYISYAHNPNNRWYCYNDSSCKECDSNKLQKDSPYLLFYEQVGMDEGSFLPNFNGQTPDSASDDEDYENDVRRLCVVQ</sequence>
<organism evidence="5 6">
    <name type="scientific">Desmophyllum pertusum</name>
    <dbReference type="NCBI Taxonomy" id="174260"/>
    <lineage>
        <taxon>Eukaryota</taxon>
        <taxon>Metazoa</taxon>
        <taxon>Cnidaria</taxon>
        <taxon>Anthozoa</taxon>
        <taxon>Hexacorallia</taxon>
        <taxon>Scleractinia</taxon>
        <taxon>Caryophylliina</taxon>
        <taxon>Caryophylliidae</taxon>
        <taxon>Desmophyllum</taxon>
    </lineage>
</organism>
<evidence type="ECO:0000313" key="6">
    <source>
        <dbReference type="Proteomes" id="UP001163046"/>
    </source>
</evidence>
<dbReference type="Gene3D" id="3.90.70.10">
    <property type="entry name" value="Cysteine proteinases"/>
    <property type="match status" value="1"/>
</dbReference>
<proteinExistence type="predicted"/>
<dbReference type="InterPro" id="IPR038765">
    <property type="entry name" value="Papain-like_cys_pep_sf"/>
</dbReference>
<dbReference type="EMBL" id="MU827785">
    <property type="protein sequence ID" value="KAJ7333765.1"/>
    <property type="molecule type" value="Genomic_DNA"/>
</dbReference>
<comment type="caution">
    <text evidence="5">The sequence shown here is derived from an EMBL/GenBank/DDBJ whole genome shotgun (WGS) entry which is preliminary data.</text>
</comment>
<comment type="catalytic activity">
    <reaction evidence="1">
        <text>Thiol-dependent hydrolysis of ester, thioester, amide, peptide and isopeptide bonds formed by the C-terminal Gly of ubiquitin (a 76-residue protein attached to proteins as an intracellular targeting signal).</text>
        <dbReference type="EC" id="3.4.19.12"/>
    </reaction>
</comment>
<dbReference type="GO" id="GO:0016579">
    <property type="term" value="P:protein deubiquitination"/>
    <property type="evidence" value="ECO:0007669"/>
    <property type="project" value="InterPro"/>
</dbReference>
<evidence type="ECO:0000313" key="5">
    <source>
        <dbReference type="EMBL" id="KAJ7333765.1"/>
    </source>
</evidence>
<dbReference type="AlphaFoldDB" id="A0A9W9YCW0"/>
<protein>
    <recommendedName>
        <fullName evidence="2">ubiquitinyl hydrolase 1</fullName>
        <ecNumber evidence="2">3.4.19.12</ecNumber>
    </recommendedName>
</protein>
<evidence type="ECO:0000256" key="2">
    <source>
        <dbReference type="ARBA" id="ARBA00012759"/>
    </source>
</evidence>
<dbReference type="PANTHER" id="PTHR21646:SF76">
    <property type="entry name" value="UBIQUITIN CARBOXYL-TERMINAL HYDROLASE 32"/>
    <property type="match status" value="1"/>
</dbReference>
<gene>
    <name evidence="5" type="ORF">OS493_015856</name>
</gene>
<dbReference type="OrthoDB" id="265776at2759"/>
<reference evidence="5" key="1">
    <citation type="submission" date="2023-01" db="EMBL/GenBank/DDBJ databases">
        <title>Genome assembly of the deep-sea coral Lophelia pertusa.</title>
        <authorList>
            <person name="Herrera S."/>
            <person name="Cordes E."/>
        </authorList>
    </citation>
    <scope>NUCLEOTIDE SEQUENCE</scope>
    <source>
        <strain evidence="5">USNM1676648</strain>
        <tissue evidence="5">Polyp</tissue>
    </source>
</reference>
<feature type="region of interest" description="Disordered" evidence="3">
    <location>
        <begin position="1"/>
        <end position="43"/>
    </location>
</feature>
<accession>A0A9W9YCW0</accession>
<dbReference type="GO" id="GO:0005794">
    <property type="term" value="C:Golgi apparatus"/>
    <property type="evidence" value="ECO:0007669"/>
    <property type="project" value="TreeGrafter"/>
</dbReference>
<evidence type="ECO:0000259" key="4">
    <source>
        <dbReference type="PROSITE" id="PS50235"/>
    </source>
</evidence>
<dbReference type="PROSITE" id="PS50235">
    <property type="entry name" value="USP_3"/>
    <property type="match status" value="1"/>
</dbReference>
<dbReference type="EC" id="3.4.19.12" evidence="2"/>
<dbReference type="InterPro" id="IPR028889">
    <property type="entry name" value="USP"/>
</dbReference>
<dbReference type="Proteomes" id="UP001163046">
    <property type="component" value="Unassembled WGS sequence"/>
</dbReference>
<feature type="domain" description="USP" evidence="4">
    <location>
        <begin position="1"/>
        <end position="103"/>
    </location>
</feature>
<dbReference type="Pfam" id="PF00443">
    <property type="entry name" value="UCH"/>
    <property type="match status" value="1"/>
</dbReference>
<dbReference type="InterPro" id="IPR001394">
    <property type="entry name" value="Peptidase_C19_UCH"/>
</dbReference>
<feature type="compositionally biased region" description="Low complexity" evidence="3">
    <location>
        <begin position="1"/>
        <end position="14"/>
    </location>
</feature>
<dbReference type="InterPro" id="IPR050185">
    <property type="entry name" value="Ub_carboxyl-term_hydrolase"/>
</dbReference>
<dbReference type="SUPFAM" id="SSF54001">
    <property type="entry name" value="Cysteine proteinases"/>
    <property type="match status" value="1"/>
</dbReference>
<name>A0A9W9YCW0_9CNID</name>
<evidence type="ECO:0000256" key="1">
    <source>
        <dbReference type="ARBA" id="ARBA00000707"/>
    </source>
</evidence>
<evidence type="ECO:0000256" key="3">
    <source>
        <dbReference type="SAM" id="MobiDB-lite"/>
    </source>
</evidence>
<dbReference type="GO" id="GO:0004843">
    <property type="term" value="F:cysteine-type deubiquitinase activity"/>
    <property type="evidence" value="ECO:0007669"/>
    <property type="project" value="UniProtKB-EC"/>
</dbReference>
<keyword evidence="6" id="KW-1185">Reference proteome</keyword>